<comment type="subcellular location">
    <subcellularLocation>
        <location evidence="1">Cell membrane</location>
        <topology evidence="1">Multi-pass membrane protein</topology>
    </subcellularLocation>
</comment>
<dbReference type="Proteomes" id="UP001385951">
    <property type="component" value="Unassembled WGS sequence"/>
</dbReference>
<dbReference type="CDD" id="cd06186">
    <property type="entry name" value="NOX_Duox_like_FAD_NADP"/>
    <property type="match status" value="1"/>
</dbReference>
<keyword evidence="6 13" id="KW-0812">Transmembrane</keyword>
<dbReference type="PANTHER" id="PTHR32361:SF23">
    <property type="entry name" value="FERRIC-CHELATE REDUCTASE"/>
    <property type="match status" value="1"/>
</dbReference>
<keyword evidence="9" id="KW-0560">Oxidoreductase</keyword>
<evidence type="ECO:0000256" key="10">
    <source>
        <dbReference type="ARBA" id="ARBA00023065"/>
    </source>
</evidence>
<feature type="transmembrane region" description="Helical" evidence="13">
    <location>
        <begin position="46"/>
        <end position="70"/>
    </location>
</feature>
<keyword evidence="4" id="KW-0813">Transport</keyword>
<evidence type="ECO:0000256" key="13">
    <source>
        <dbReference type="SAM" id="Phobius"/>
    </source>
</evidence>
<evidence type="ECO:0000256" key="8">
    <source>
        <dbReference type="ARBA" id="ARBA00022989"/>
    </source>
</evidence>
<evidence type="ECO:0000256" key="9">
    <source>
        <dbReference type="ARBA" id="ARBA00023002"/>
    </source>
</evidence>
<dbReference type="AlphaFoldDB" id="A0AAW0GVR1"/>
<keyword evidence="10" id="KW-0406">Ion transport</keyword>
<gene>
    <name evidence="15" type="ORF">QCA50_000941</name>
</gene>
<evidence type="ECO:0000256" key="6">
    <source>
        <dbReference type="ARBA" id="ARBA00022692"/>
    </source>
</evidence>
<feature type="transmembrane region" description="Helical" evidence="13">
    <location>
        <begin position="225"/>
        <end position="247"/>
    </location>
</feature>
<dbReference type="SUPFAM" id="SSF63380">
    <property type="entry name" value="Riboflavin synthase domain-like"/>
    <property type="match status" value="1"/>
</dbReference>
<dbReference type="PROSITE" id="PS51384">
    <property type="entry name" value="FAD_FR"/>
    <property type="match status" value="1"/>
</dbReference>
<dbReference type="Gene3D" id="3.40.50.80">
    <property type="entry name" value="Nucleotide-binding domain of ferredoxin-NADP reductase (FNR) module"/>
    <property type="match status" value="1"/>
</dbReference>
<organism evidence="15 16">
    <name type="scientific">Cerrena zonata</name>
    <dbReference type="NCBI Taxonomy" id="2478898"/>
    <lineage>
        <taxon>Eukaryota</taxon>
        <taxon>Fungi</taxon>
        <taxon>Dikarya</taxon>
        <taxon>Basidiomycota</taxon>
        <taxon>Agaricomycotina</taxon>
        <taxon>Agaricomycetes</taxon>
        <taxon>Polyporales</taxon>
        <taxon>Cerrenaceae</taxon>
        <taxon>Cerrena</taxon>
    </lineage>
</organism>
<dbReference type="EC" id="1.16.1.9" evidence="3"/>
<keyword evidence="8 13" id="KW-1133">Transmembrane helix</keyword>
<keyword evidence="7" id="KW-0249">Electron transport</keyword>
<dbReference type="InterPro" id="IPR017938">
    <property type="entry name" value="Riboflavin_synthase-like_b-brl"/>
</dbReference>
<dbReference type="Pfam" id="PF08022">
    <property type="entry name" value="FAD_binding_8"/>
    <property type="match status" value="1"/>
</dbReference>
<dbReference type="EMBL" id="JASBNA010000001">
    <property type="protein sequence ID" value="KAK7696287.1"/>
    <property type="molecule type" value="Genomic_DNA"/>
</dbReference>
<comment type="catalytic activity">
    <reaction evidence="12">
        <text>2 a Fe(II)-siderophore + NADP(+) + H(+) = 2 a Fe(III)-siderophore + NADPH</text>
        <dbReference type="Rhea" id="RHEA:28795"/>
        <dbReference type="Rhea" id="RHEA-COMP:11342"/>
        <dbReference type="Rhea" id="RHEA-COMP:11344"/>
        <dbReference type="ChEBI" id="CHEBI:15378"/>
        <dbReference type="ChEBI" id="CHEBI:29033"/>
        <dbReference type="ChEBI" id="CHEBI:29034"/>
        <dbReference type="ChEBI" id="CHEBI:57783"/>
        <dbReference type="ChEBI" id="CHEBI:58349"/>
        <dbReference type="EC" id="1.16.1.9"/>
    </reaction>
</comment>
<dbReference type="GO" id="GO:0006826">
    <property type="term" value="P:iron ion transport"/>
    <property type="evidence" value="ECO:0007669"/>
    <property type="project" value="TreeGrafter"/>
</dbReference>
<keyword evidence="5" id="KW-1003">Cell membrane</keyword>
<evidence type="ECO:0000256" key="5">
    <source>
        <dbReference type="ARBA" id="ARBA00022475"/>
    </source>
</evidence>
<accession>A0AAW0GVR1</accession>
<dbReference type="SFLD" id="SFLDS00052">
    <property type="entry name" value="Ferric_Reductase_Domain"/>
    <property type="match status" value="1"/>
</dbReference>
<dbReference type="GO" id="GO:0052851">
    <property type="term" value="F:ferric-chelate reductase (NADPH) activity"/>
    <property type="evidence" value="ECO:0007669"/>
    <property type="project" value="UniProtKB-EC"/>
</dbReference>
<dbReference type="SUPFAM" id="SSF52343">
    <property type="entry name" value="Ferredoxin reductase-like, C-terminal NADP-linked domain"/>
    <property type="match status" value="1"/>
</dbReference>
<comment type="caution">
    <text evidence="15">The sequence shown here is derived from an EMBL/GenBank/DDBJ whole genome shotgun (WGS) entry which is preliminary data.</text>
</comment>
<sequence>MGLIWLDSPVLWHSARTPSRKSTLNDEENNLIRTKFLDWYRADWDYAQTTVEFLCAGIAIAMIFNIFSIYRRKSSSKSTRLSPVDRIAAFCRYATARQFRIKALGWYSPPLAAVIVVAGMILFFTALTFGQHPYQWPNMEMGHSAPLATRSGWISIAIIPFMIAFATKVNWITALTGTSHEKLQVFHRWSALIMYVTSLIHSFLFIWNSIHRTHDMEEEWQTSSFYWTGVAALVPQTYLTLLSWGYLRNKYYETFKNAAGIFMVAMFVHVDFILTSWDYFWATLAIYGLAWLTRVLRTWYNSSLIGLTGTLISHSSTIIELTIPVPPRVKWAPGQHVFVRFLGLGIHMFSSHPFTVASLKEEGVVRLVFKTHGGVTKVLKQKAEGKAGAKVSVWVDGPYGGVGQDLAMFERVVFLAGGLGETFTYPLFADLAKKIKDGKAQTKAIDFVLAVRDQDSCAWLEPALAETQALLSSTNTKVQLNIYVTQDQLSNTSSLCEESGESEIEKSKERLQDGVIPKIQGRPDLTKVIHAACTAQEKDVAVAVCGPDNFLFDVRNAVADRELAITKGAEGCTNLYLHSENYGW</sequence>
<dbReference type="SFLD" id="SFLDG01168">
    <property type="entry name" value="Ferric_reductase_subgroup_(FRE"/>
    <property type="match status" value="1"/>
</dbReference>
<feature type="transmembrane region" description="Helical" evidence="13">
    <location>
        <begin position="192"/>
        <end position="210"/>
    </location>
</feature>
<dbReference type="InterPro" id="IPR013121">
    <property type="entry name" value="Fe_red_NAD-bd_6"/>
</dbReference>
<dbReference type="InterPro" id="IPR039261">
    <property type="entry name" value="FNR_nucleotide-bd"/>
</dbReference>
<comment type="similarity">
    <text evidence="2">Belongs to the ferric reductase (FRE) family.</text>
</comment>
<evidence type="ECO:0000256" key="3">
    <source>
        <dbReference type="ARBA" id="ARBA00012668"/>
    </source>
</evidence>
<evidence type="ECO:0000259" key="14">
    <source>
        <dbReference type="PROSITE" id="PS51384"/>
    </source>
</evidence>
<dbReference type="InterPro" id="IPR013130">
    <property type="entry name" value="Fe3_Rdtase_TM_dom"/>
</dbReference>
<dbReference type="PANTHER" id="PTHR32361">
    <property type="entry name" value="FERRIC/CUPRIC REDUCTASE TRANSMEMBRANE COMPONENT"/>
    <property type="match status" value="1"/>
</dbReference>
<feature type="transmembrane region" description="Helical" evidence="13">
    <location>
        <begin position="110"/>
        <end position="132"/>
    </location>
</feature>
<feature type="transmembrane region" description="Helical" evidence="13">
    <location>
        <begin position="152"/>
        <end position="171"/>
    </location>
</feature>
<evidence type="ECO:0000313" key="16">
    <source>
        <dbReference type="Proteomes" id="UP001385951"/>
    </source>
</evidence>
<evidence type="ECO:0000256" key="4">
    <source>
        <dbReference type="ARBA" id="ARBA00022448"/>
    </source>
</evidence>
<dbReference type="GO" id="GO:0015677">
    <property type="term" value="P:copper ion import"/>
    <property type="evidence" value="ECO:0007669"/>
    <property type="project" value="TreeGrafter"/>
</dbReference>
<dbReference type="Pfam" id="PF01794">
    <property type="entry name" value="Ferric_reduct"/>
    <property type="match status" value="1"/>
</dbReference>
<evidence type="ECO:0000313" key="15">
    <source>
        <dbReference type="EMBL" id="KAK7696287.1"/>
    </source>
</evidence>
<evidence type="ECO:0000256" key="12">
    <source>
        <dbReference type="ARBA" id="ARBA00048483"/>
    </source>
</evidence>
<evidence type="ECO:0000256" key="7">
    <source>
        <dbReference type="ARBA" id="ARBA00022982"/>
    </source>
</evidence>
<feature type="domain" description="FAD-binding FR-type" evidence="14">
    <location>
        <begin position="297"/>
        <end position="405"/>
    </location>
</feature>
<dbReference type="InterPro" id="IPR013112">
    <property type="entry name" value="FAD-bd_8"/>
</dbReference>
<dbReference type="Gene3D" id="2.40.30.10">
    <property type="entry name" value="Translation factors"/>
    <property type="match status" value="1"/>
</dbReference>
<evidence type="ECO:0000256" key="11">
    <source>
        <dbReference type="ARBA" id="ARBA00023136"/>
    </source>
</evidence>
<dbReference type="GO" id="GO:0006879">
    <property type="term" value="P:intracellular iron ion homeostasis"/>
    <property type="evidence" value="ECO:0007669"/>
    <property type="project" value="TreeGrafter"/>
</dbReference>
<evidence type="ECO:0000256" key="2">
    <source>
        <dbReference type="ARBA" id="ARBA00006278"/>
    </source>
</evidence>
<reference evidence="15 16" key="1">
    <citation type="submission" date="2022-09" db="EMBL/GenBank/DDBJ databases">
        <authorList>
            <person name="Palmer J.M."/>
        </authorList>
    </citation>
    <scope>NUCLEOTIDE SEQUENCE [LARGE SCALE GENOMIC DNA]</scope>
    <source>
        <strain evidence="15 16">DSM 7382</strain>
    </source>
</reference>
<feature type="transmembrane region" description="Helical" evidence="13">
    <location>
        <begin position="254"/>
        <end position="273"/>
    </location>
</feature>
<keyword evidence="16" id="KW-1185">Reference proteome</keyword>
<keyword evidence="11 13" id="KW-0472">Membrane</keyword>
<dbReference type="InterPro" id="IPR017927">
    <property type="entry name" value="FAD-bd_FR_type"/>
</dbReference>
<dbReference type="Pfam" id="PF08030">
    <property type="entry name" value="NAD_binding_6"/>
    <property type="match status" value="1"/>
</dbReference>
<protein>
    <recommendedName>
        <fullName evidence="3">ferric-chelate reductase (NADPH)</fullName>
        <ecNumber evidence="3">1.16.1.9</ecNumber>
    </recommendedName>
</protein>
<proteinExistence type="inferred from homology"/>
<dbReference type="GO" id="GO:0005886">
    <property type="term" value="C:plasma membrane"/>
    <property type="evidence" value="ECO:0007669"/>
    <property type="project" value="UniProtKB-SubCell"/>
</dbReference>
<name>A0AAW0GVR1_9APHY</name>
<dbReference type="InterPro" id="IPR051410">
    <property type="entry name" value="Ferric/Cupric_Reductase"/>
</dbReference>
<evidence type="ECO:0000256" key="1">
    <source>
        <dbReference type="ARBA" id="ARBA00004651"/>
    </source>
</evidence>